<dbReference type="EMBL" id="ML976990">
    <property type="protein sequence ID" value="KAF1956889.1"/>
    <property type="molecule type" value="Genomic_DNA"/>
</dbReference>
<keyword evidence="1" id="KW-0479">Metal-binding</keyword>
<dbReference type="Proteomes" id="UP000800035">
    <property type="component" value="Unassembled WGS sequence"/>
</dbReference>
<sequence>MDIQQQISQLFADGGETFGELMVAAAKCGQELQAHSDDYEKLLAKHKQLEKKYEVMRVGYTAAAARGEDKEAYVVVLIDCHSHKFKNELVLDKASGGPKAAQLLRDSVREYLSKMEIVAHARECRVEFRAYANLKSLSLDAHKEKLADGQVRSLAPFTSGFSRPFGSCDFVDVQDEQAAQQKIRDVFKNCTHDPGCKQIFFAACCSPAHLQLLQSYTNRKGLVTLVQGEVTDQAMLKLGFKRVMFSQVFRSPNASSEGTGAGAKACWDFQIGKCTRKNCKFTHEGDTENAKLLKELDSNIHLEKTIQLPIMGNPGRIPVNANNERLDLYMRPPTKAQWYKYESRYKSKKLCNDFYLRHACAKNPCDFDHSPLEPDVYDCLKYVVKERPCKKKDECRVLGCLWSHVCQRVSCDGKGCKLPHSMHKMDQKVAEWVKPDAEQDEEEDDLNEEGAVDVNGEDVGTGAVKNAVLIEI</sequence>
<evidence type="ECO:0000256" key="1">
    <source>
        <dbReference type="PROSITE-ProRule" id="PRU00723"/>
    </source>
</evidence>
<feature type="zinc finger region" description="C3H1-type" evidence="1">
    <location>
        <begin position="260"/>
        <end position="286"/>
    </location>
</feature>
<dbReference type="Pfam" id="PF25543">
    <property type="entry name" value="zf-CCCH_tandem"/>
    <property type="match status" value="1"/>
</dbReference>
<evidence type="ECO:0000256" key="2">
    <source>
        <dbReference type="SAM" id="MobiDB-lite"/>
    </source>
</evidence>
<gene>
    <name evidence="4" type="ORF">CC80DRAFT_592916</name>
</gene>
<evidence type="ECO:0000313" key="5">
    <source>
        <dbReference type="Proteomes" id="UP000800035"/>
    </source>
</evidence>
<organism evidence="4 5">
    <name type="scientific">Byssothecium circinans</name>
    <dbReference type="NCBI Taxonomy" id="147558"/>
    <lineage>
        <taxon>Eukaryota</taxon>
        <taxon>Fungi</taxon>
        <taxon>Dikarya</taxon>
        <taxon>Ascomycota</taxon>
        <taxon>Pezizomycotina</taxon>
        <taxon>Dothideomycetes</taxon>
        <taxon>Pleosporomycetidae</taxon>
        <taxon>Pleosporales</taxon>
        <taxon>Massarineae</taxon>
        <taxon>Massarinaceae</taxon>
        <taxon>Byssothecium</taxon>
    </lineage>
</organism>
<protein>
    <recommendedName>
        <fullName evidence="3">C3H1-type domain-containing protein</fullName>
    </recommendedName>
</protein>
<dbReference type="PANTHER" id="PTHR37543:SF1">
    <property type="entry name" value="CCCH ZINC FINGER DNA BINDING PROTEIN (AFU_ORTHOLOGUE AFUA_5G12760)"/>
    <property type="match status" value="1"/>
</dbReference>
<dbReference type="Pfam" id="PF25540">
    <property type="entry name" value="DUF7923"/>
    <property type="match status" value="1"/>
</dbReference>
<dbReference type="Gene3D" id="3.30.1370.210">
    <property type="match status" value="1"/>
</dbReference>
<evidence type="ECO:0000313" key="4">
    <source>
        <dbReference type="EMBL" id="KAF1956889.1"/>
    </source>
</evidence>
<evidence type="ECO:0000259" key="3">
    <source>
        <dbReference type="PROSITE" id="PS50103"/>
    </source>
</evidence>
<feature type="compositionally biased region" description="Acidic residues" evidence="2">
    <location>
        <begin position="438"/>
        <end position="451"/>
    </location>
</feature>
<dbReference type="PANTHER" id="PTHR37543">
    <property type="entry name" value="CCCH ZINC FINGER DNA BINDING PROTEIN (AFU_ORTHOLOGUE AFUA_5G12760)"/>
    <property type="match status" value="1"/>
</dbReference>
<keyword evidence="1" id="KW-0862">Zinc</keyword>
<feature type="region of interest" description="Disordered" evidence="2">
    <location>
        <begin position="436"/>
        <end position="458"/>
    </location>
</feature>
<dbReference type="InterPro" id="IPR057654">
    <property type="entry name" value="Znf-CCCH_tandem"/>
</dbReference>
<dbReference type="AlphaFoldDB" id="A0A6A5TYU6"/>
<dbReference type="GO" id="GO:0008270">
    <property type="term" value="F:zinc ion binding"/>
    <property type="evidence" value="ECO:0007669"/>
    <property type="project" value="UniProtKB-KW"/>
</dbReference>
<feature type="domain" description="C3H1-type" evidence="3">
    <location>
        <begin position="260"/>
        <end position="286"/>
    </location>
</feature>
<proteinExistence type="predicted"/>
<dbReference type="InterPro" id="IPR000571">
    <property type="entry name" value="Znf_CCCH"/>
</dbReference>
<dbReference type="Pfam" id="PF25542">
    <property type="entry name" value="zf-CCCH_12"/>
    <property type="match status" value="1"/>
</dbReference>
<keyword evidence="5" id="KW-1185">Reference proteome</keyword>
<dbReference type="InterPro" id="IPR057683">
    <property type="entry name" value="DUF7923"/>
</dbReference>
<reference evidence="4" key="1">
    <citation type="journal article" date="2020" name="Stud. Mycol.">
        <title>101 Dothideomycetes genomes: a test case for predicting lifestyles and emergence of pathogens.</title>
        <authorList>
            <person name="Haridas S."/>
            <person name="Albert R."/>
            <person name="Binder M."/>
            <person name="Bloem J."/>
            <person name="Labutti K."/>
            <person name="Salamov A."/>
            <person name="Andreopoulos B."/>
            <person name="Baker S."/>
            <person name="Barry K."/>
            <person name="Bills G."/>
            <person name="Bluhm B."/>
            <person name="Cannon C."/>
            <person name="Castanera R."/>
            <person name="Culley D."/>
            <person name="Daum C."/>
            <person name="Ezra D."/>
            <person name="Gonzalez J."/>
            <person name="Henrissat B."/>
            <person name="Kuo A."/>
            <person name="Liang C."/>
            <person name="Lipzen A."/>
            <person name="Lutzoni F."/>
            <person name="Magnuson J."/>
            <person name="Mondo S."/>
            <person name="Nolan M."/>
            <person name="Ohm R."/>
            <person name="Pangilinan J."/>
            <person name="Park H.-J."/>
            <person name="Ramirez L."/>
            <person name="Alfaro M."/>
            <person name="Sun H."/>
            <person name="Tritt A."/>
            <person name="Yoshinaga Y."/>
            <person name="Zwiers L.-H."/>
            <person name="Turgeon B."/>
            <person name="Goodwin S."/>
            <person name="Spatafora J."/>
            <person name="Crous P."/>
            <person name="Grigoriev I."/>
        </authorList>
    </citation>
    <scope>NUCLEOTIDE SEQUENCE</scope>
    <source>
        <strain evidence="4">CBS 675.92</strain>
    </source>
</reference>
<dbReference type="PROSITE" id="PS50103">
    <property type="entry name" value="ZF_C3H1"/>
    <property type="match status" value="1"/>
</dbReference>
<accession>A0A6A5TYU6</accession>
<dbReference type="OrthoDB" id="2270193at2759"/>
<keyword evidence="1" id="KW-0863">Zinc-finger</keyword>
<name>A0A6A5TYU6_9PLEO</name>